<reference evidence="4" key="1">
    <citation type="submission" date="2023-02" db="EMBL/GenBank/DDBJ databases">
        <title>Actinomadura rubrobrunea NBRC 14622.</title>
        <authorList>
            <person name="Ichikawa N."/>
            <person name="Sato H."/>
            <person name="Tonouchi N."/>
        </authorList>
    </citation>
    <scope>NUCLEOTIDE SEQUENCE</scope>
    <source>
        <strain evidence="4">NBRC 14622</strain>
    </source>
</reference>
<dbReference type="PANTHER" id="PTHR33495">
    <property type="entry name" value="ANTI-SIGMA FACTOR ANTAGONIST TM_1081-RELATED-RELATED"/>
    <property type="match status" value="1"/>
</dbReference>
<dbReference type="Gene3D" id="3.30.750.24">
    <property type="entry name" value="STAS domain"/>
    <property type="match status" value="1"/>
</dbReference>
<dbReference type="Proteomes" id="UP001165124">
    <property type="component" value="Unassembled WGS sequence"/>
</dbReference>
<dbReference type="Pfam" id="PF01740">
    <property type="entry name" value="STAS"/>
    <property type="match status" value="1"/>
</dbReference>
<dbReference type="EMBL" id="BSRZ01000003">
    <property type="protein sequence ID" value="GLW63794.1"/>
    <property type="molecule type" value="Genomic_DNA"/>
</dbReference>
<keyword evidence="5" id="KW-1185">Reference proteome</keyword>
<gene>
    <name evidence="4" type="primary">rsbV</name>
    <name evidence="4" type="ORF">Arub01_20380</name>
</gene>
<dbReference type="GO" id="GO:0043856">
    <property type="term" value="F:anti-sigma factor antagonist activity"/>
    <property type="evidence" value="ECO:0007669"/>
    <property type="project" value="InterPro"/>
</dbReference>
<dbReference type="InterPro" id="IPR003658">
    <property type="entry name" value="Anti-sigma_ant"/>
</dbReference>
<dbReference type="SUPFAM" id="SSF52091">
    <property type="entry name" value="SpoIIaa-like"/>
    <property type="match status" value="1"/>
</dbReference>
<dbReference type="AlphaFoldDB" id="A0A9W6PSL5"/>
<dbReference type="InterPro" id="IPR002645">
    <property type="entry name" value="STAS_dom"/>
</dbReference>
<feature type="domain" description="STAS" evidence="3">
    <location>
        <begin position="3"/>
        <end position="112"/>
    </location>
</feature>
<comment type="similarity">
    <text evidence="1 2">Belongs to the anti-sigma-factor antagonist family.</text>
</comment>
<dbReference type="CDD" id="cd07043">
    <property type="entry name" value="STAS_anti-anti-sigma_factors"/>
    <property type="match status" value="1"/>
</dbReference>
<dbReference type="PROSITE" id="PS50801">
    <property type="entry name" value="STAS"/>
    <property type="match status" value="1"/>
</dbReference>
<dbReference type="RefSeq" id="WP_067916705.1">
    <property type="nucleotide sequence ID" value="NZ_BSRZ01000003.1"/>
</dbReference>
<proteinExistence type="inferred from homology"/>
<evidence type="ECO:0000256" key="2">
    <source>
        <dbReference type="RuleBase" id="RU003749"/>
    </source>
</evidence>
<protein>
    <recommendedName>
        <fullName evidence="2">Anti-sigma factor antagonist</fullName>
    </recommendedName>
</protein>
<comment type="caution">
    <text evidence="4">The sequence shown here is derived from an EMBL/GenBank/DDBJ whole genome shotgun (WGS) entry which is preliminary data.</text>
</comment>
<dbReference type="PANTHER" id="PTHR33495:SF2">
    <property type="entry name" value="ANTI-SIGMA FACTOR ANTAGONIST TM_1081-RELATED"/>
    <property type="match status" value="1"/>
</dbReference>
<evidence type="ECO:0000259" key="3">
    <source>
        <dbReference type="PROSITE" id="PS50801"/>
    </source>
</evidence>
<evidence type="ECO:0000313" key="5">
    <source>
        <dbReference type="Proteomes" id="UP001165124"/>
    </source>
</evidence>
<evidence type="ECO:0000313" key="4">
    <source>
        <dbReference type="EMBL" id="GLW63794.1"/>
    </source>
</evidence>
<organism evidence="4 5">
    <name type="scientific">Actinomadura rubrobrunea</name>
    <dbReference type="NCBI Taxonomy" id="115335"/>
    <lineage>
        <taxon>Bacteria</taxon>
        <taxon>Bacillati</taxon>
        <taxon>Actinomycetota</taxon>
        <taxon>Actinomycetes</taxon>
        <taxon>Streptosporangiales</taxon>
        <taxon>Thermomonosporaceae</taxon>
        <taxon>Actinomadura</taxon>
    </lineage>
</organism>
<sequence length="134" mass="14977">MQFSVDHRVEKDLTIVTIRGEIDVFTSPRLRETLLDIIDEGRLHLIIDLGEVTFLDSTGLGVLVGIYHRLRGRDGSMAFVGVNDRVRRVFHITQLTKIFVLHRTLDEAIAAHESAAAAQRTDGSTGRTDPKRTA</sequence>
<name>A0A9W6PSL5_9ACTN</name>
<dbReference type="InterPro" id="IPR036513">
    <property type="entry name" value="STAS_dom_sf"/>
</dbReference>
<accession>A0A9W6PSL5</accession>
<evidence type="ECO:0000256" key="1">
    <source>
        <dbReference type="ARBA" id="ARBA00009013"/>
    </source>
</evidence>
<dbReference type="NCBIfam" id="TIGR00377">
    <property type="entry name" value="ant_ant_sig"/>
    <property type="match status" value="1"/>
</dbReference>